<evidence type="ECO:0000313" key="3">
    <source>
        <dbReference type="Proteomes" id="UP000034096"/>
    </source>
</evidence>
<dbReference type="Gene3D" id="3.40.50.1110">
    <property type="entry name" value="SGNH hydrolase"/>
    <property type="match status" value="1"/>
</dbReference>
<sequence>MNRSAKEINLQFLSLTVLFIILIFFLPIVKKSQKLEQTQGNITSKFSTPTPFNPFPYVLPKIPYARSYLTLLVGDSIVGSLGPNADTLRQNLIDLYPDHEFVNYNYGFGSTNITSLPERLTGNTSYRGQEFPAILSQAVDLIIIESFAYNPLSEKPENENVSKHIQILDESVKKIIQTRPKTAVALMTPIAPNTIFFAKGVYDLSGEERALWAKERIMYIEAVVEYANKNNIPLINVYEKSLTPTGDGDLKYINPDDYIHPSHNGVILMSKTIADFIFTNNIFPE</sequence>
<accession>A0A0G0KXT3</accession>
<evidence type="ECO:0008006" key="4">
    <source>
        <dbReference type="Google" id="ProtNLM"/>
    </source>
</evidence>
<evidence type="ECO:0000256" key="1">
    <source>
        <dbReference type="SAM" id="Phobius"/>
    </source>
</evidence>
<proteinExistence type="predicted"/>
<comment type="caution">
    <text evidence="2">The sequence shown here is derived from an EMBL/GenBank/DDBJ whole genome shotgun (WGS) entry which is preliminary data.</text>
</comment>
<dbReference type="InterPro" id="IPR036514">
    <property type="entry name" value="SGNH_hydro_sf"/>
</dbReference>
<dbReference type="Proteomes" id="UP000034096">
    <property type="component" value="Unassembled WGS sequence"/>
</dbReference>
<reference evidence="2 3" key="1">
    <citation type="journal article" date="2015" name="Nature">
        <title>rRNA introns, odd ribosomes, and small enigmatic genomes across a large radiation of phyla.</title>
        <authorList>
            <person name="Brown C.T."/>
            <person name="Hug L.A."/>
            <person name="Thomas B.C."/>
            <person name="Sharon I."/>
            <person name="Castelle C.J."/>
            <person name="Singh A."/>
            <person name="Wilkins M.J."/>
            <person name="Williams K.H."/>
            <person name="Banfield J.F."/>
        </authorList>
    </citation>
    <scope>NUCLEOTIDE SEQUENCE [LARGE SCALE GENOMIC DNA]</scope>
</reference>
<feature type="transmembrane region" description="Helical" evidence="1">
    <location>
        <begin position="12"/>
        <end position="29"/>
    </location>
</feature>
<organism evidence="2 3">
    <name type="scientific">Candidatus Woesebacteria bacterium GW2011_GWC1_38_13</name>
    <dbReference type="NCBI Taxonomy" id="1618583"/>
    <lineage>
        <taxon>Bacteria</taxon>
        <taxon>Candidatus Woeseibacteriota</taxon>
    </lineage>
</organism>
<gene>
    <name evidence="2" type="ORF">US75_C0046G0006</name>
</gene>
<name>A0A0G0KXT3_9BACT</name>
<keyword evidence="1" id="KW-0812">Transmembrane</keyword>
<evidence type="ECO:0000313" key="2">
    <source>
        <dbReference type="EMBL" id="KKQ53949.1"/>
    </source>
</evidence>
<dbReference type="EMBL" id="LBUE01000046">
    <property type="protein sequence ID" value="KKQ53949.1"/>
    <property type="molecule type" value="Genomic_DNA"/>
</dbReference>
<dbReference type="STRING" id="1618583.US75_C0046G0006"/>
<protein>
    <recommendedName>
        <fullName evidence="4">SGNH hydrolase-type esterase domain-containing protein</fullName>
    </recommendedName>
</protein>
<keyword evidence="1" id="KW-1133">Transmembrane helix</keyword>
<dbReference type="SUPFAM" id="SSF52266">
    <property type="entry name" value="SGNH hydrolase"/>
    <property type="match status" value="1"/>
</dbReference>
<dbReference type="AlphaFoldDB" id="A0A0G0KXT3"/>
<keyword evidence="1" id="KW-0472">Membrane</keyword>